<protein>
    <submittedName>
        <fullName evidence="2">Protein containing transglutaminase-like domain, putative cysteine protease</fullName>
    </submittedName>
</protein>
<keyword evidence="2" id="KW-0645">Protease</keyword>
<dbReference type="PATRIC" id="fig|631454.5.peg.1988"/>
<evidence type="ECO:0000259" key="1">
    <source>
        <dbReference type="SMART" id="SM00460"/>
    </source>
</evidence>
<dbReference type="Gene3D" id="3.10.620.30">
    <property type="match status" value="1"/>
</dbReference>
<feature type="domain" description="Transglutaminase-like" evidence="1">
    <location>
        <begin position="159"/>
        <end position="224"/>
    </location>
</feature>
<comment type="caution">
    <text evidence="2">The sequence shown here is derived from an EMBL/GenBank/DDBJ whole genome shotgun (WGS) entry which is preliminary data.</text>
</comment>
<sequence>MRIQVSHATTYRYASPAKYVMQRLRLSPRSHDGQFVRRQRIEVSEDCRLTEREDAFGNVIHTFTLTGNFEHLEVAVDLEVETEDTGGIIRGQVERLPLPLYLRETDLTEPDEAMLAFAREATTGTASTLDGMHALMNSLRERMTFEVGRTEAATTAALAFRHGHGVCQDFAHVFIGCARSLGIPARYVSGYLVHPDGPVDQEAGHAWAEAYVEDLGWVGFDPANGVCTTEAYVRVAAALDYLGAAPVRGVQVGGLEEAMAVTVRAHLAEPAAQQRQQQQ</sequence>
<name>V4RG63_9HYPH</name>
<dbReference type="Pfam" id="PF08379">
    <property type="entry name" value="Bact_transglu_N"/>
    <property type="match status" value="1"/>
</dbReference>
<dbReference type="InterPro" id="IPR038765">
    <property type="entry name" value="Papain-like_cys_pep_sf"/>
</dbReference>
<dbReference type="SUPFAM" id="SSF54001">
    <property type="entry name" value="Cysteine proteinases"/>
    <property type="match status" value="1"/>
</dbReference>
<dbReference type="Pfam" id="PF01841">
    <property type="entry name" value="Transglut_core"/>
    <property type="match status" value="1"/>
</dbReference>
<dbReference type="EMBL" id="AWXZ01000026">
    <property type="protein sequence ID" value="ESR25136.1"/>
    <property type="molecule type" value="Genomic_DNA"/>
</dbReference>
<dbReference type="Proteomes" id="UP000017819">
    <property type="component" value="Unassembled WGS sequence"/>
</dbReference>
<dbReference type="InterPro" id="IPR002931">
    <property type="entry name" value="Transglutaminase-like"/>
</dbReference>
<keyword evidence="3" id="KW-1185">Reference proteome</keyword>
<accession>V4RG63</accession>
<dbReference type="GO" id="GO:0008233">
    <property type="term" value="F:peptidase activity"/>
    <property type="evidence" value="ECO:0007669"/>
    <property type="project" value="UniProtKB-KW"/>
</dbReference>
<reference evidence="2 3" key="1">
    <citation type="journal article" date="2014" name="Genome Announc.">
        <title>Draft Genome Sequence of Lutibaculum baratangense Strain AMV1T, Isolated from a Mud Volcano in Andamans, India.</title>
        <authorList>
            <person name="Singh A."/>
            <person name="Sreenivas A."/>
            <person name="Sathyanarayana Reddy G."/>
            <person name="Pinnaka A.K."/>
            <person name="Shivaji S."/>
        </authorList>
    </citation>
    <scope>NUCLEOTIDE SEQUENCE [LARGE SCALE GENOMIC DNA]</scope>
    <source>
        <strain evidence="2 3">AMV1</strain>
    </source>
</reference>
<organism evidence="2 3">
    <name type="scientific">Lutibaculum baratangense AMV1</name>
    <dbReference type="NCBI Taxonomy" id="631454"/>
    <lineage>
        <taxon>Bacteria</taxon>
        <taxon>Pseudomonadati</taxon>
        <taxon>Pseudomonadota</taxon>
        <taxon>Alphaproteobacteria</taxon>
        <taxon>Hyphomicrobiales</taxon>
        <taxon>Tepidamorphaceae</taxon>
        <taxon>Lutibaculum</taxon>
    </lineage>
</organism>
<dbReference type="OrthoDB" id="9804023at2"/>
<gene>
    <name evidence="2" type="ORF">N177_2010</name>
</gene>
<dbReference type="GO" id="GO:0006508">
    <property type="term" value="P:proteolysis"/>
    <property type="evidence" value="ECO:0007669"/>
    <property type="project" value="UniProtKB-KW"/>
</dbReference>
<dbReference type="AlphaFoldDB" id="V4RG63"/>
<dbReference type="PANTHER" id="PTHR33490:SF6">
    <property type="entry name" value="SLL1049 PROTEIN"/>
    <property type="match status" value="1"/>
</dbReference>
<dbReference type="STRING" id="631454.N177_2010"/>
<dbReference type="PANTHER" id="PTHR33490">
    <property type="entry name" value="BLR5614 PROTEIN-RELATED"/>
    <property type="match status" value="1"/>
</dbReference>
<dbReference type="RefSeq" id="WP_023432150.1">
    <property type="nucleotide sequence ID" value="NZ_AWXZ01000026.1"/>
</dbReference>
<proteinExistence type="predicted"/>
<evidence type="ECO:0000313" key="3">
    <source>
        <dbReference type="Proteomes" id="UP000017819"/>
    </source>
</evidence>
<evidence type="ECO:0000313" key="2">
    <source>
        <dbReference type="EMBL" id="ESR25136.1"/>
    </source>
</evidence>
<dbReference type="SMART" id="SM00460">
    <property type="entry name" value="TGc"/>
    <property type="match status" value="1"/>
</dbReference>
<dbReference type="InterPro" id="IPR013589">
    <property type="entry name" value="Bac_transglu_N"/>
</dbReference>
<dbReference type="eggNOG" id="COG1305">
    <property type="taxonomic scope" value="Bacteria"/>
</dbReference>
<keyword evidence="2" id="KW-0378">Hydrolase</keyword>